<dbReference type="PANTHER" id="PTHR33540:SF2">
    <property type="entry name" value="TRNA THREONYLCARBAMOYLADENOSINE BIOSYNTHESIS PROTEIN TSAE"/>
    <property type="match status" value="1"/>
</dbReference>
<evidence type="ECO:0000256" key="7">
    <source>
        <dbReference type="ARBA" id="ARBA00022741"/>
    </source>
</evidence>
<evidence type="ECO:0000256" key="2">
    <source>
        <dbReference type="ARBA" id="ARBA00007599"/>
    </source>
</evidence>
<organism evidence="12 13">
    <name type="scientific">candidate division TA06 bacterium ADurb.Bin417</name>
    <dbReference type="NCBI Taxonomy" id="1852828"/>
    <lineage>
        <taxon>Bacteria</taxon>
        <taxon>Bacteria division TA06</taxon>
    </lineage>
</organism>
<dbReference type="InterPro" id="IPR027417">
    <property type="entry name" value="P-loop_NTPase"/>
</dbReference>
<dbReference type="Pfam" id="PF02367">
    <property type="entry name" value="TsaE"/>
    <property type="match status" value="1"/>
</dbReference>
<evidence type="ECO:0000256" key="11">
    <source>
        <dbReference type="SAM" id="MobiDB-lite"/>
    </source>
</evidence>
<dbReference type="Gene3D" id="3.40.50.300">
    <property type="entry name" value="P-loop containing nucleotide triphosphate hydrolases"/>
    <property type="match status" value="1"/>
</dbReference>
<evidence type="ECO:0000256" key="4">
    <source>
        <dbReference type="ARBA" id="ARBA00022490"/>
    </source>
</evidence>
<evidence type="ECO:0000256" key="6">
    <source>
        <dbReference type="ARBA" id="ARBA00022723"/>
    </source>
</evidence>
<dbReference type="GO" id="GO:0002949">
    <property type="term" value="P:tRNA threonylcarbamoyladenosine modification"/>
    <property type="evidence" value="ECO:0007669"/>
    <property type="project" value="InterPro"/>
</dbReference>
<name>A0A1V5MHA6_UNCT6</name>
<dbReference type="NCBIfam" id="TIGR00150">
    <property type="entry name" value="T6A_YjeE"/>
    <property type="match status" value="1"/>
</dbReference>
<keyword evidence="8" id="KW-0067">ATP-binding</keyword>
<comment type="similarity">
    <text evidence="2">Belongs to the TsaE family.</text>
</comment>
<dbReference type="GO" id="GO:0005524">
    <property type="term" value="F:ATP binding"/>
    <property type="evidence" value="ECO:0007669"/>
    <property type="project" value="UniProtKB-KW"/>
</dbReference>
<comment type="subcellular location">
    <subcellularLocation>
        <location evidence="1">Cytoplasm</location>
    </subcellularLocation>
</comment>
<dbReference type="InterPro" id="IPR003442">
    <property type="entry name" value="T6A_TsaE"/>
</dbReference>
<dbReference type="GO" id="GO:0046872">
    <property type="term" value="F:metal ion binding"/>
    <property type="evidence" value="ECO:0007669"/>
    <property type="project" value="UniProtKB-KW"/>
</dbReference>
<reference evidence="12 13" key="1">
    <citation type="submission" date="2017-02" db="EMBL/GenBank/DDBJ databases">
        <title>Delving into the versatile metabolic prowess of the omnipresent phylum Bacteroidetes.</title>
        <authorList>
            <person name="Nobu M.K."/>
            <person name="Mei R."/>
            <person name="Narihiro T."/>
            <person name="Kuroda K."/>
            <person name="Liu W.-T."/>
        </authorList>
    </citation>
    <scope>NUCLEOTIDE SEQUENCE [LARGE SCALE GENOMIC DNA]</scope>
    <source>
        <strain evidence="12">ADurb.Bin417</strain>
    </source>
</reference>
<feature type="region of interest" description="Disordered" evidence="11">
    <location>
        <begin position="139"/>
        <end position="160"/>
    </location>
</feature>
<proteinExistence type="inferred from homology"/>
<keyword evidence="9" id="KW-0460">Magnesium</keyword>
<evidence type="ECO:0000256" key="1">
    <source>
        <dbReference type="ARBA" id="ARBA00004496"/>
    </source>
</evidence>
<evidence type="ECO:0000313" key="12">
    <source>
        <dbReference type="EMBL" id="OPZ92599.1"/>
    </source>
</evidence>
<evidence type="ECO:0000256" key="3">
    <source>
        <dbReference type="ARBA" id="ARBA00019010"/>
    </source>
</evidence>
<dbReference type="SUPFAM" id="SSF52540">
    <property type="entry name" value="P-loop containing nucleoside triphosphate hydrolases"/>
    <property type="match status" value="1"/>
</dbReference>
<dbReference type="AlphaFoldDB" id="A0A1V5MHA6"/>
<evidence type="ECO:0000256" key="9">
    <source>
        <dbReference type="ARBA" id="ARBA00022842"/>
    </source>
</evidence>
<dbReference type="Proteomes" id="UP000485484">
    <property type="component" value="Unassembled WGS sequence"/>
</dbReference>
<evidence type="ECO:0000256" key="5">
    <source>
        <dbReference type="ARBA" id="ARBA00022694"/>
    </source>
</evidence>
<accession>A0A1V5MHA6</accession>
<keyword evidence="5" id="KW-0819">tRNA processing</keyword>
<keyword evidence="4" id="KW-0963">Cytoplasm</keyword>
<protein>
    <recommendedName>
        <fullName evidence="3">tRNA threonylcarbamoyladenosine biosynthesis protein TsaE</fullName>
    </recommendedName>
    <alternativeName>
        <fullName evidence="10">t(6)A37 threonylcarbamoyladenosine biosynthesis protein TsaE</fullName>
    </alternativeName>
</protein>
<sequence>MKIKKITASPGKTRALAAELAGKLKGGEIISLAGPLGAGKTVFVQGLARGLGIPEKEVRSPSFVILNEYSGRLPLFHFDFYRLRTAAELASVPFRERLAQKGVVVMEWPERAAGLLPAGLIRVEIKVLDRARREIRIEKPAPAQKRRLSTAARKSGALKR</sequence>
<dbReference type="GO" id="GO:0005737">
    <property type="term" value="C:cytoplasm"/>
    <property type="evidence" value="ECO:0007669"/>
    <property type="project" value="UniProtKB-SubCell"/>
</dbReference>
<gene>
    <name evidence="12" type="primary">tsaE</name>
    <name evidence="12" type="ORF">BWY73_00726</name>
</gene>
<evidence type="ECO:0000256" key="10">
    <source>
        <dbReference type="ARBA" id="ARBA00032441"/>
    </source>
</evidence>
<evidence type="ECO:0000256" key="8">
    <source>
        <dbReference type="ARBA" id="ARBA00022840"/>
    </source>
</evidence>
<dbReference type="PANTHER" id="PTHR33540">
    <property type="entry name" value="TRNA THREONYLCARBAMOYLADENOSINE BIOSYNTHESIS PROTEIN TSAE"/>
    <property type="match status" value="1"/>
</dbReference>
<keyword evidence="6" id="KW-0479">Metal-binding</keyword>
<keyword evidence="7" id="KW-0547">Nucleotide-binding</keyword>
<evidence type="ECO:0000313" key="13">
    <source>
        <dbReference type="Proteomes" id="UP000485484"/>
    </source>
</evidence>
<comment type="caution">
    <text evidence="12">The sequence shown here is derived from an EMBL/GenBank/DDBJ whole genome shotgun (WGS) entry which is preliminary data.</text>
</comment>
<dbReference type="EMBL" id="MWAK01000083">
    <property type="protein sequence ID" value="OPZ92599.1"/>
    <property type="molecule type" value="Genomic_DNA"/>
</dbReference>